<dbReference type="Proteomes" id="UP000046090">
    <property type="component" value="Unassembled WGS sequence"/>
</dbReference>
<sequence>MVDVENVAEHPYFGVFILLVFSFLVFNWTLRIQRFISRKLARKQNEKLKLAAYECGPLALKQQNRLGHQFYAMSVLFILFDVEIVFMFPWALDFKELGLWGFFEMLSFIGLLVVGFVYALKKGALEWHSMQ</sequence>
<protein>
    <recommendedName>
        <fullName evidence="11">NADH-quinone oxidoreductase subunit</fullName>
        <ecNumber evidence="11">7.1.1.-</ecNumber>
    </recommendedName>
</protein>
<keyword evidence="12" id="KW-0830">Ubiquinone</keyword>
<dbReference type="InterPro" id="IPR000440">
    <property type="entry name" value="NADH_UbQ/plastoQ_OxRdtase_su3"/>
</dbReference>
<proteinExistence type="inferred from homology"/>
<dbReference type="PANTHER" id="PTHR11058">
    <property type="entry name" value="NADH-UBIQUINONE OXIDOREDUCTASE CHAIN 3"/>
    <property type="match status" value="1"/>
</dbReference>
<dbReference type="Gene3D" id="1.20.58.1610">
    <property type="entry name" value="NADH:ubiquinone/plastoquinone oxidoreductase, chain 3"/>
    <property type="match status" value="1"/>
</dbReference>
<dbReference type="NCBIfam" id="NF006303">
    <property type="entry name" value="PRK08489.1"/>
    <property type="match status" value="1"/>
</dbReference>
<keyword evidence="6 11" id="KW-0874">Quinone</keyword>
<keyword evidence="7" id="KW-1278">Translocase</keyword>
<keyword evidence="4" id="KW-1003">Cell membrane</keyword>
<evidence type="ECO:0000256" key="8">
    <source>
        <dbReference type="ARBA" id="ARBA00022989"/>
    </source>
</evidence>
<dbReference type="GO" id="GO:0008137">
    <property type="term" value="F:NADH dehydrogenase (ubiquinone) activity"/>
    <property type="evidence" value="ECO:0007669"/>
    <property type="project" value="InterPro"/>
</dbReference>
<evidence type="ECO:0000256" key="9">
    <source>
        <dbReference type="ARBA" id="ARBA00023027"/>
    </source>
</evidence>
<keyword evidence="9 11" id="KW-0520">NAD</keyword>
<dbReference type="InterPro" id="IPR038430">
    <property type="entry name" value="NDAH_ubi_oxred_su3_sf"/>
</dbReference>
<name>A0A0K2Y905_HELHE</name>
<dbReference type="GO" id="GO:0030964">
    <property type="term" value="C:NADH dehydrogenase complex"/>
    <property type="evidence" value="ECO:0007669"/>
    <property type="project" value="TreeGrafter"/>
</dbReference>
<evidence type="ECO:0000256" key="5">
    <source>
        <dbReference type="ARBA" id="ARBA00022692"/>
    </source>
</evidence>
<keyword evidence="3" id="KW-0813">Transport</keyword>
<evidence type="ECO:0000256" key="4">
    <source>
        <dbReference type="ARBA" id="ARBA00022475"/>
    </source>
</evidence>
<comment type="catalytic activity">
    <reaction evidence="11">
        <text>a quinone + NADH + 5 H(+)(in) = a quinol + NAD(+) + 4 H(+)(out)</text>
        <dbReference type="Rhea" id="RHEA:57888"/>
        <dbReference type="ChEBI" id="CHEBI:15378"/>
        <dbReference type="ChEBI" id="CHEBI:24646"/>
        <dbReference type="ChEBI" id="CHEBI:57540"/>
        <dbReference type="ChEBI" id="CHEBI:57945"/>
        <dbReference type="ChEBI" id="CHEBI:132124"/>
    </reaction>
</comment>
<evidence type="ECO:0000313" key="13">
    <source>
        <dbReference type="Proteomes" id="UP000046090"/>
    </source>
</evidence>
<dbReference type="EC" id="7.1.1.-" evidence="11"/>
<accession>A0A0K2Y905</accession>
<evidence type="ECO:0000256" key="11">
    <source>
        <dbReference type="RuleBase" id="RU003639"/>
    </source>
</evidence>
<evidence type="ECO:0000256" key="3">
    <source>
        <dbReference type="ARBA" id="ARBA00022448"/>
    </source>
</evidence>
<keyword evidence="10" id="KW-0472">Membrane</keyword>
<reference evidence="13" key="1">
    <citation type="submission" date="2014-12" db="EMBL/GenBank/DDBJ databases">
        <authorList>
            <person name="Smet A."/>
        </authorList>
    </citation>
    <scope>NUCLEOTIDE SEQUENCE [LARGE SCALE GENOMIC DNA]</scope>
</reference>
<dbReference type="GeneID" id="76197150"/>
<evidence type="ECO:0000256" key="1">
    <source>
        <dbReference type="ARBA" id="ARBA00004370"/>
    </source>
</evidence>
<dbReference type="Pfam" id="PF00507">
    <property type="entry name" value="Oxidored_q4"/>
    <property type="match status" value="1"/>
</dbReference>
<keyword evidence="5 11" id="KW-0812">Transmembrane</keyword>
<evidence type="ECO:0000313" key="12">
    <source>
        <dbReference type="EMBL" id="CRI34627.1"/>
    </source>
</evidence>
<keyword evidence="13" id="KW-1185">Reference proteome</keyword>
<comment type="function">
    <text evidence="11">NDH-1 shuttles electrons from NADH, via FMN and iron-sulfur (Fe-S) centers, to quinones in the respiratory chain.</text>
</comment>
<keyword evidence="12" id="KW-0560">Oxidoreductase</keyword>
<dbReference type="PANTHER" id="PTHR11058:SF22">
    <property type="entry name" value="NADH-QUINONE OXIDOREDUCTASE SUBUNIT A"/>
    <property type="match status" value="1"/>
</dbReference>
<dbReference type="EMBL" id="CDMK01000002">
    <property type="protein sequence ID" value="CRI34627.1"/>
    <property type="molecule type" value="Genomic_DNA"/>
</dbReference>
<evidence type="ECO:0000256" key="7">
    <source>
        <dbReference type="ARBA" id="ARBA00022967"/>
    </source>
</evidence>
<comment type="similarity">
    <text evidence="2 11">Belongs to the complex I subunit 3 family.</text>
</comment>
<organism evidence="12 13">
    <name type="scientific">Helicobacter heilmannii</name>
    <dbReference type="NCBI Taxonomy" id="35817"/>
    <lineage>
        <taxon>Bacteria</taxon>
        <taxon>Pseudomonadati</taxon>
        <taxon>Campylobacterota</taxon>
        <taxon>Epsilonproteobacteria</taxon>
        <taxon>Campylobacterales</taxon>
        <taxon>Helicobacteraceae</taxon>
        <taxon>Helicobacter</taxon>
    </lineage>
</organism>
<evidence type="ECO:0000256" key="6">
    <source>
        <dbReference type="ARBA" id="ARBA00022719"/>
    </source>
</evidence>
<keyword evidence="8" id="KW-1133">Transmembrane helix</keyword>
<dbReference type="RefSeq" id="WP_015106794.1">
    <property type="nucleotide sequence ID" value="NZ_AP026684.1"/>
</dbReference>
<comment type="subcellular location">
    <subcellularLocation>
        <location evidence="11">Cell membrane</location>
        <topology evidence="11">Multi-pass membrane protein</topology>
    </subcellularLocation>
    <subcellularLocation>
        <location evidence="1">Membrane</location>
    </subcellularLocation>
</comment>
<evidence type="ECO:0000256" key="10">
    <source>
        <dbReference type="ARBA" id="ARBA00023136"/>
    </source>
</evidence>
<dbReference type="AlphaFoldDB" id="A0A0K2Y905"/>
<dbReference type="GO" id="GO:0048038">
    <property type="term" value="F:quinone binding"/>
    <property type="evidence" value="ECO:0007669"/>
    <property type="project" value="UniProtKB-KW"/>
</dbReference>
<dbReference type="GO" id="GO:0016491">
    <property type="term" value="F:oxidoreductase activity"/>
    <property type="evidence" value="ECO:0007669"/>
    <property type="project" value="UniProtKB-KW"/>
</dbReference>
<gene>
    <name evidence="12" type="ORF">HHE01_04280</name>
</gene>
<dbReference type="GO" id="GO:0005886">
    <property type="term" value="C:plasma membrane"/>
    <property type="evidence" value="ECO:0007669"/>
    <property type="project" value="UniProtKB-SubCell"/>
</dbReference>
<evidence type="ECO:0000256" key="2">
    <source>
        <dbReference type="ARBA" id="ARBA00008472"/>
    </source>
</evidence>